<dbReference type="EMBL" id="CP002198">
    <property type="protein sequence ID" value="ADN14385.1"/>
    <property type="molecule type" value="Genomic_DNA"/>
</dbReference>
<proteinExistence type="predicted"/>
<accession>E0UG02</accession>
<organism evidence="1 2">
    <name type="scientific">Gloeothece verrucosa (strain PCC 7822)</name>
    <name type="common">Cyanothece sp. (strain PCC 7822)</name>
    <dbReference type="NCBI Taxonomy" id="497965"/>
    <lineage>
        <taxon>Bacteria</taxon>
        <taxon>Bacillati</taxon>
        <taxon>Cyanobacteriota</taxon>
        <taxon>Cyanophyceae</taxon>
        <taxon>Oscillatoriophycideae</taxon>
        <taxon>Chroococcales</taxon>
        <taxon>Aphanothecaceae</taxon>
        <taxon>Gloeothece</taxon>
        <taxon>Gloeothece verrucosa</taxon>
    </lineage>
</organism>
<dbReference type="STRING" id="497965.Cyan7822_2410"/>
<evidence type="ECO:0000313" key="1">
    <source>
        <dbReference type="EMBL" id="ADN14385.1"/>
    </source>
</evidence>
<reference evidence="2" key="1">
    <citation type="journal article" date="2011" name="MBio">
        <title>Novel metabolic attributes of the genus Cyanothece, comprising a group of unicellular nitrogen-fixing Cyanobacteria.</title>
        <authorList>
            <person name="Bandyopadhyay A."/>
            <person name="Elvitigala T."/>
            <person name="Welsh E."/>
            <person name="Stockel J."/>
            <person name="Liberton M."/>
            <person name="Min H."/>
            <person name="Sherman L.A."/>
            <person name="Pakrasi H.B."/>
        </authorList>
    </citation>
    <scope>NUCLEOTIDE SEQUENCE [LARGE SCALE GENOMIC DNA]</scope>
    <source>
        <strain evidence="2">PCC 7822</strain>
    </source>
</reference>
<dbReference type="KEGG" id="cyj:Cyan7822_2410"/>
<name>E0UG02_GLOV7</name>
<keyword evidence="2" id="KW-1185">Reference proteome</keyword>
<evidence type="ECO:0000313" key="2">
    <source>
        <dbReference type="Proteomes" id="UP000008206"/>
    </source>
</evidence>
<dbReference type="HOGENOM" id="CLU_2632222_0_0_3"/>
<sequence length="77" mass="9055">MPKPYISELRQKIIQAIDLDGMKKIEVDQIFPLSRKTINLCQHTKKPAPEMTKLSNHLGDCYIVDRLKKSIYYDDEF</sequence>
<dbReference type="Proteomes" id="UP000008206">
    <property type="component" value="Chromosome"/>
</dbReference>
<dbReference type="OrthoDB" id="427021at2"/>
<gene>
    <name evidence="1" type="ordered locus">Cyan7822_2410</name>
</gene>
<dbReference type="RefSeq" id="WP_013322490.1">
    <property type="nucleotide sequence ID" value="NC_014501.1"/>
</dbReference>
<protein>
    <submittedName>
        <fullName evidence="1">Uncharacterized protein</fullName>
    </submittedName>
</protein>
<dbReference type="AlphaFoldDB" id="E0UG02"/>